<dbReference type="STRING" id="158441.A0A226ES07"/>
<dbReference type="InterPro" id="IPR036396">
    <property type="entry name" value="Cyt_P450_sf"/>
</dbReference>
<evidence type="ECO:0000256" key="4">
    <source>
        <dbReference type="ARBA" id="ARBA00010617"/>
    </source>
</evidence>
<evidence type="ECO:0000256" key="3">
    <source>
        <dbReference type="ARBA" id="ARBA00004406"/>
    </source>
</evidence>
<dbReference type="GO" id="GO:0016705">
    <property type="term" value="F:oxidoreductase activity, acting on paired donors, with incorporation or reduction of molecular oxygen"/>
    <property type="evidence" value="ECO:0007669"/>
    <property type="project" value="InterPro"/>
</dbReference>
<dbReference type="GO" id="GO:0004497">
    <property type="term" value="F:monooxygenase activity"/>
    <property type="evidence" value="ECO:0007669"/>
    <property type="project" value="UniProtKB-KW"/>
</dbReference>
<evidence type="ECO:0000256" key="7">
    <source>
        <dbReference type="ARBA" id="ARBA00022824"/>
    </source>
</evidence>
<keyword evidence="7" id="KW-0256">Endoplasmic reticulum</keyword>
<evidence type="ECO:0000256" key="10">
    <source>
        <dbReference type="ARBA" id="ARBA00023004"/>
    </source>
</evidence>
<dbReference type="PANTHER" id="PTHR24292">
    <property type="entry name" value="CYTOCHROME P450"/>
    <property type="match status" value="1"/>
</dbReference>
<evidence type="ECO:0000256" key="2">
    <source>
        <dbReference type="ARBA" id="ARBA00004174"/>
    </source>
</evidence>
<dbReference type="GO" id="GO:0005506">
    <property type="term" value="F:iron ion binding"/>
    <property type="evidence" value="ECO:0007669"/>
    <property type="project" value="InterPro"/>
</dbReference>
<organism evidence="15 16">
    <name type="scientific">Folsomia candida</name>
    <name type="common">Springtail</name>
    <dbReference type="NCBI Taxonomy" id="158441"/>
    <lineage>
        <taxon>Eukaryota</taxon>
        <taxon>Metazoa</taxon>
        <taxon>Ecdysozoa</taxon>
        <taxon>Arthropoda</taxon>
        <taxon>Hexapoda</taxon>
        <taxon>Collembola</taxon>
        <taxon>Entomobryomorpha</taxon>
        <taxon>Isotomoidea</taxon>
        <taxon>Isotomidae</taxon>
        <taxon>Proisotominae</taxon>
        <taxon>Folsomia</taxon>
    </lineage>
</organism>
<evidence type="ECO:0000256" key="12">
    <source>
        <dbReference type="ARBA" id="ARBA00023136"/>
    </source>
</evidence>
<dbReference type="AlphaFoldDB" id="A0A226ES07"/>
<reference evidence="15 16" key="1">
    <citation type="submission" date="2015-12" db="EMBL/GenBank/DDBJ databases">
        <title>The genome of Folsomia candida.</title>
        <authorList>
            <person name="Faddeeva A."/>
            <person name="Derks M.F."/>
            <person name="Anvar Y."/>
            <person name="Smit S."/>
            <person name="Van Straalen N."/>
            <person name="Roelofs D."/>
        </authorList>
    </citation>
    <scope>NUCLEOTIDE SEQUENCE [LARGE SCALE GENOMIC DNA]</scope>
    <source>
        <strain evidence="15 16">VU population</strain>
        <tissue evidence="15">Whole body</tissue>
    </source>
</reference>
<evidence type="ECO:0000313" key="16">
    <source>
        <dbReference type="Proteomes" id="UP000198287"/>
    </source>
</evidence>
<keyword evidence="9 14" id="KW-0560">Oxidoreductase</keyword>
<dbReference type="InterPro" id="IPR001128">
    <property type="entry name" value="Cyt_P450"/>
</dbReference>
<dbReference type="SUPFAM" id="SSF48264">
    <property type="entry name" value="Cytochrome P450"/>
    <property type="match status" value="1"/>
</dbReference>
<dbReference type="OMA" id="VIVPTWH"/>
<feature type="binding site" description="axial binding residue" evidence="13">
    <location>
        <position position="441"/>
    </location>
    <ligand>
        <name>heme</name>
        <dbReference type="ChEBI" id="CHEBI:30413"/>
    </ligand>
    <ligandPart>
        <name>Fe</name>
        <dbReference type="ChEBI" id="CHEBI:18248"/>
    </ligandPart>
</feature>
<comment type="cofactor">
    <cofactor evidence="1 13">
        <name>heme</name>
        <dbReference type="ChEBI" id="CHEBI:30413"/>
    </cofactor>
</comment>
<dbReference type="PANTHER" id="PTHR24292:SF102">
    <property type="entry name" value="CYTOCHROME P450 FAMILY-RELATED"/>
    <property type="match status" value="1"/>
</dbReference>
<dbReference type="GO" id="GO:0020037">
    <property type="term" value="F:heme binding"/>
    <property type="evidence" value="ECO:0007669"/>
    <property type="project" value="InterPro"/>
</dbReference>
<dbReference type="InterPro" id="IPR050476">
    <property type="entry name" value="Insect_CytP450_Detox"/>
</dbReference>
<protein>
    <submittedName>
        <fullName evidence="15">Cytochrome P450 3A24</fullName>
    </submittedName>
</protein>
<evidence type="ECO:0000256" key="11">
    <source>
        <dbReference type="ARBA" id="ARBA00023033"/>
    </source>
</evidence>
<keyword evidence="11 14" id="KW-0503">Monooxygenase</keyword>
<keyword evidence="10 13" id="KW-0408">Iron</keyword>
<keyword evidence="16" id="KW-1185">Reference proteome</keyword>
<sequence>MIAFLIISFSLIFFGYLAYRRILHFRTFSKHGISGPPPSFFTGNITQLRQSGETPLTVMHTWGKKYGKIFGYFVGTRATLVVSEVNLVKEILVKNRKSCGDRPPLIVKMEPVTDTLVGLRGRRWSHVRGQLSPIFAKASLREMGRTMAVCVAVTGEILAEKVNKRGGGGIDVWKLYQGLTCDVISRCALAMEVNSQRDNDGDEFLAAVRGFLQHAMSPFILLALCFPSIAKVAEVGMKAFGVSHLMTRMIMTSVTDALQNRRRGTTDRKQNNNSYVDVLQFMLNSGKLSDPEILANSWIFILGGFETTASALTFSTLLLAQHQDVQEKLASELEKVLGVDEIPTYDQIQNVKYLDKVVSECLRLYPPVATFVTRHVNRDMNFGGITLTSGSTVQVPIWEIHHDPNLWPDPEHFDPERFNPAEKVGRHPMAFIPFGAGPRSCIGARFALTEIKMALAHIFMKFRVHAPPIDWAPKLAVPTVTLVPGEEIKLTFSLRRNVS</sequence>
<comment type="caution">
    <text evidence="15">The sequence shown here is derived from an EMBL/GenBank/DDBJ whole genome shotgun (WGS) entry which is preliminary data.</text>
</comment>
<dbReference type="InterPro" id="IPR002401">
    <property type="entry name" value="Cyt_P450_E_grp-I"/>
</dbReference>
<evidence type="ECO:0000313" key="15">
    <source>
        <dbReference type="EMBL" id="OXA59844.1"/>
    </source>
</evidence>
<evidence type="ECO:0000256" key="14">
    <source>
        <dbReference type="RuleBase" id="RU000461"/>
    </source>
</evidence>
<comment type="subcellular location">
    <subcellularLocation>
        <location evidence="3">Endoplasmic reticulum membrane</location>
        <topology evidence="3">Peripheral membrane protein</topology>
    </subcellularLocation>
    <subcellularLocation>
        <location evidence="2">Microsome membrane</location>
        <topology evidence="2">Peripheral membrane protein</topology>
    </subcellularLocation>
</comment>
<evidence type="ECO:0000256" key="5">
    <source>
        <dbReference type="ARBA" id="ARBA00022617"/>
    </source>
</evidence>
<evidence type="ECO:0000256" key="6">
    <source>
        <dbReference type="ARBA" id="ARBA00022723"/>
    </source>
</evidence>
<dbReference type="Pfam" id="PF00067">
    <property type="entry name" value="p450"/>
    <property type="match status" value="1"/>
</dbReference>
<proteinExistence type="inferred from homology"/>
<name>A0A226ES07_FOLCA</name>
<dbReference type="FunFam" id="1.10.630.10:FF:000182">
    <property type="entry name" value="Cytochrome P450 3A4"/>
    <property type="match status" value="1"/>
</dbReference>
<keyword evidence="12" id="KW-0472">Membrane</keyword>
<dbReference type="GO" id="GO:0005789">
    <property type="term" value="C:endoplasmic reticulum membrane"/>
    <property type="evidence" value="ECO:0007669"/>
    <property type="project" value="UniProtKB-SubCell"/>
</dbReference>
<dbReference type="CDD" id="cd11055">
    <property type="entry name" value="CYP3A-like"/>
    <property type="match status" value="1"/>
</dbReference>
<dbReference type="Gene3D" id="1.10.630.10">
    <property type="entry name" value="Cytochrome P450"/>
    <property type="match status" value="1"/>
</dbReference>
<dbReference type="PRINTS" id="PR00463">
    <property type="entry name" value="EP450I"/>
</dbReference>
<keyword evidence="8" id="KW-0492">Microsome</keyword>
<keyword evidence="5 13" id="KW-0349">Heme</keyword>
<evidence type="ECO:0000256" key="8">
    <source>
        <dbReference type="ARBA" id="ARBA00022848"/>
    </source>
</evidence>
<dbReference type="PRINTS" id="PR00385">
    <property type="entry name" value="P450"/>
</dbReference>
<dbReference type="PROSITE" id="PS00086">
    <property type="entry name" value="CYTOCHROME_P450"/>
    <property type="match status" value="1"/>
</dbReference>
<comment type="similarity">
    <text evidence="4 14">Belongs to the cytochrome P450 family.</text>
</comment>
<evidence type="ECO:0000256" key="13">
    <source>
        <dbReference type="PIRSR" id="PIRSR602401-1"/>
    </source>
</evidence>
<evidence type="ECO:0000256" key="1">
    <source>
        <dbReference type="ARBA" id="ARBA00001971"/>
    </source>
</evidence>
<evidence type="ECO:0000256" key="9">
    <source>
        <dbReference type="ARBA" id="ARBA00023002"/>
    </source>
</evidence>
<dbReference type="EMBL" id="LNIX01000002">
    <property type="protein sequence ID" value="OXA59844.1"/>
    <property type="molecule type" value="Genomic_DNA"/>
</dbReference>
<dbReference type="InterPro" id="IPR017972">
    <property type="entry name" value="Cyt_P450_CS"/>
</dbReference>
<gene>
    <name evidence="15" type="ORF">Fcan01_04095</name>
</gene>
<dbReference type="OrthoDB" id="2789670at2759"/>
<keyword evidence="6 13" id="KW-0479">Metal-binding</keyword>
<accession>A0A226ES07</accession>
<dbReference type="Proteomes" id="UP000198287">
    <property type="component" value="Unassembled WGS sequence"/>
</dbReference>